<feature type="region of interest" description="Disordered" evidence="1">
    <location>
        <begin position="1"/>
        <end position="54"/>
    </location>
</feature>
<name>A0A392RKR7_9FABA</name>
<protein>
    <submittedName>
        <fullName evidence="2">Uncharacterized protein</fullName>
    </submittedName>
</protein>
<proteinExistence type="predicted"/>
<reference evidence="2 3" key="1">
    <citation type="journal article" date="2018" name="Front. Plant Sci.">
        <title>Red Clover (Trifolium pratense) and Zigzag Clover (T. medium) - A Picture of Genomic Similarities and Differences.</title>
        <authorList>
            <person name="Dluhosova J."/>
            <person name="Istvanek J."/>
            <person name="Nedelnik J."/>
            <person name="Repkova J."/>
        </authorList>
    </citation>
    <scope>NUCLEOTIDE SEQUENCE [LARGE SCALE GENOMIC DNA]</scope>
    <source>
        <strain evidence="3">cv. 10/8</strain>
        <tissue evidence="2">Leaf</tissue>
    </source>
</reference>
<evidence type="ECO:0000313" key="2">
    <source>
        <dbReference type="EMBL" id="MCI36792.1"/>
    </source>
</evidence>
<accession>A0A392RKR7</accession>
<dbReference type="Proteomes" id="UP000265520">
    <property type="component" value="Unassembled WGS sequence"/>
</dbReference>
<feature type="compositionally biased region" description="Basic and acidic residues" evidence="1">
    <location>
        <begin position="1"/>
        <end position="13"/>
    </location>
</feature>
<comment type="caution">
    <text evidence="2">The sequence shown here is derived from an EMBL/GenBank/DDBJ whole genome shotgun (WGS) entry which is preliminary data.</text>
</comment>
<sequence>YSEPNVDDHRLPPRDPSVVSESMVRRKIRPAPCIESLSDKGSQAACPVEQQQRP</sequence>
<keyword evidence="3" id="KW-1185">Reference proteome</keyword>
<organism evidence="2 3">
    <name type="scientific">Trifolium medium</name>
    <dbReference type="NCBI Taxonomy" id="97028"/>
    <lineage>
        <taxon>Eukaryota</taxon>
        <taxon>Viridiplantae</taxon>
        <taxon>Streptophyta</taxon>
        <taxon>Embryophyta</taxon>
        <taxon>Tracheophyta</taxon>
        <taxon>Spermatophyta</taxon>
        <taxon>Magnoliopsida</taxon>
        <taxon>eudicotyledons</taxon>
        <taxon>Gunneridae</taxon>
        <taxon>Pentapetalae</taxon>
        <taxon>rosids</taxon>
        <taxon>fabids</taxon>
        <taxon>Fabales</taxon>
        <taxon>Fabaceae</taxon>
        <taxon>Papilionoideae</taxon>
        <taxon>50 kb inversion clade</taxon>
        <taxon>NPAAA clade</taxon>
        <taxon>Hologalegina</taxon>
        <taxon>IRL clade</taxon>
        <taxon>Trifolieae</taxon>
        <taxon>Trifolium</taxon>
    </lineage>
</organism>
<evidence type="ECO:0000313" key="3">
    <source>
        <dbReference type="Proteomes" id="UP000265520"/>
    </source>
</evidence>
<feature type="non-terminal residue" evidence="2">
    <location>
        <position position="1"/>
    </location>
</feature>
<dbReference type="EMBL" id="LXQA010237411">
    <property type="protein sequence ID" value="MCI36792.1"/>
    <property type="molecule type" value="Genomic_DNA"/>
</dbReference>
<evidence type="ECO:0000256" key="1">
    <source>
        <dbReference type="SAM" id="MobiDB-lite"/>
    </source>
</evidence>
<dbReference type="AlphaFoldDB" id="A0A392RKR7"/>